<dbReference type="Pfam" id="PF00059">
    <property type="entry name" value="Lectin_C"/>
    <property type="match status" value="1"/>
</dbReference>
<dbReference type="InterPro" id="IPR016187">
    <property type="entry name" value="CTDL_fold"/>
</dbReference>
<dbReference type="InterPro" id="IPR001304">
    <property type="entry name" value="C-type_lectin-like"/>
</dbReference>
<dbReference type="SUPFAM" id="SSF56436">
    <property type="entry name" value="C-type lectin-like"/>
    <property type="match status" value="1"/>
</dbReference>
<evidence type="ECO:0000313" key="5">
    <source>
        <dbReference type="Ensembl" id="ENSSLDP00000018674.1"/>
    </source>
</evidence>
<feature type="transmembrane region" description="Helical" evidence="3">
    <location>
        <begin position="16"/>
        <end position="42"/>
    </location>
</feature>
<dbReference type="PANTHER" id="PTHR45710">
    <property type="entry name" value="C-TYPE LECTIN DOMAIN-CONTAINING PROTEIN 180"/>
    <property type="match status" value="1"/>
</dbReference>
<reference evidence="5" key="2">
    <citation type="submission" date="2025-09" db="UniProtKB">
        <authorList>
            <consortium name="Ensembl"/>
        </authorList>
    </citation>
    <scope>IDENTIFICATION</scope>
</reference>
<evidence type="ECO:0000256" key="2">
    <source>
        <dbReference type="ARBA" id="ARBA00022734"/>
    </source>
</evidence>
<dbReference type="PROSITE" id="PS50041">
    <property type="entry name" value="C_TYPE_LECTIN_2"/>
    <property type="match status" value="1"/>
</dbReference>
<keyword evidence="2" id="KW-0430">Lectin</keyword>
<dbReference type="SMART" id="SM00034">
    <property type="entry name" value="CLECT"/>
    <property type="match status" value="1"/>
</dbReference>
<reference evidence="5" key="1">
    <citation type="submission" date="2025-08" db="UniProtKB">
        <authorList>
            <consortium name="Ensembl"/>
        </authorList>
    </citation>
    <scope>IDENTIFICATION</scope>
</reference>
<dbReference type="PANTHER" id="PTHR45710:SF8">
    <property type="entry name" value="RERATING FAMILY MEMBER 4"/>
    <property type="match status" value="1"/>
</dbReference>
<organism evidence="5 6">
    <name type="scientific">Seriola lalandi dorsalis</name>
    <dbReference type="NCBI Taxonomy" id="1841481"/>
    <lineage>
        <taxon>Eukaryota</taxon>
        <taxon>Metazoa</taxon>
        <taxon>Chordata</taxon>
        <taxon>Craniata</taxon>
        <taxon>Vertebrata</taxon>
        <taxon>Euteleostomi</taxon>
        <taxon>Actinopterygii</taxon>
        <taxon>Neopterygii</taxon>
        <taxon>Teleostei</taxon>
        <taxon>Neoteleostei</taxon>
        <taxon>Acanthomorphata</taxon>
        <taxon>Carangaria</taxon>
        <taxon>Carangiformes</taxon>
        <taxon>Carangidae</taxon>
        <taxon>Seriola</taxon>
    </lineage>
</organism>
<dbReference type="InterPro" id="IPR033989">
    <property type="entry name" value="CD209-like_CTLD"/>
</dbReference>
<keyword evidence="3" id="KW-1133">Transmembrane helix</keyword>
<keyword evidence="6" id="KW-1185">Reference proteome</keyword>
<evidence type="ECO:0000313" key="6">
    <source>
        <dbReference type="Proteomes" id="UP000261360"/>
    </source>
</evidence>
<dbReference type="InterPro" id="IPR050828">
    <property type="entry name" value="C-type_lectin/matrix_domain"/>
</dbReference>
<dbReference type="GO" id="GO:0005886">
    <property type="term" value="C:plasma membrane"/>
    <property type="evidence" value="ECO:0007669"/>
    <property type="project" value="UniProtKB-SubCell"/>
</dbReference>
<dbReference type="InterPro" id="IPR016186">
    <property type="entry name" value="C-type_lectin-like/link_sf"/>
</dbReference>
<keyword evidence="3" id="KW-0812">Transmembrane</keyword>
<accession>A0A3B4XKT6</accession>
<evidence type="ECO:0000256" key="1">
    <source>
        <dbReference type="ARBA" id="ARBA00004401"/>
    </source>
</evidence>
<keyword evidence="3" id="KW-0472">Membrane</keyword>
<dbReference type="GeneTree" id="ENSGT01020000230338"/>
<evidence type="ECO:0000259" key="4">
    <source>
        <dbReference type="PROSITE" id="PS50041"/>
    </source>
</evidence>
<dbReference type="GO" id="GO:0030246">
    <property type="term" value="F:carbohydrate binding"/>
    <property type="evidence" value="ECO:0007669"/>
    <property type="project" value="UniProtKB-KW"/>
</dbReference>
<sequence length="154" mass="17539">VCVTGVNLYRLVALTFGLLCILQATLNISLCLALYASVCLYVQKGWVYFSDSIYYISSTKKTWQDSRNDCLQKGADLMIINSKEEQDFTRQSKKNVWIGLTDSETEGTWKWVDGTPLTTRFTHFSVSKQEKALNLLVLKIEKMSNCGHCFVCKK</sequence>
<comment type="subcellular location">
    <subcellularLocation>
        <location evidence="1">Cell membrane</location>
        <topology evidence="1">Single-pass type II membrane protein</topology>
    </subcellularLocation>
</comment>
<name>A0A3B4XKT6_SERLL</name>
<evidence type="ECO:0000256" key="3">
    <source>
        <dbReference type="SAM" id="Phobius"/>
    </source>
</evidence>
<feature type="domain" description="C-type lectin" evidence="4">
    <location>
        <begin position="49"/>
        <end position="146"/>
    </location>
</feature>
<dbReference type="Proteomes" id="UP000261360">
    <property type="component" value="Unplaced"/>
</dbReference>
<dbReference type="CDD" id="cd03590">
    <property type="entry name" value="CLECT_DC-SIGN_like"/>
    <property type="match status" value="1"/>
</dbReference>
<dbReference type="AlphaFoldDB" id="A0A3B4XKT6"/>
<dbReference type="Gene3D" id="3.10.100.10">
    <property type="entry name" value="Mannose-Binding Protein A, subunit A"/>
    <property type="match status" value="1"/>
</dbReference>
<proteinExistence type="predicted"/>
<dbReference type="Ensembl" id="ENSSLDT00000019306.1">
    <property type="protein sequence ID" value="ENSSLDP00000018674.1"/>
    <property type="gene ID" value="ENSSLDG00000014683.1"/>
</dbReference>
<protein>
    <recommendedName>
        <fullName evidence="4">C-type lectin domain-containing protein</fullName>
    </recommendedName>
</protein>